<evidence type="ECO:0000256" key="7">
    <source>
        <dbReference type="ARBA" id="ARBA00022729"/>
    </source>
</evidence>
<proteinExistence type="inferred from homology"/>
<dbReference type="EMBL" id="AMQN01010702">
    <property type="status" value="NOT_ANNOTATED_CDS"/>
    <property type="molecule type" value="Genomic_DNA"/>
</dbReference>
<dbReference type="OrthoDB" id="20303at2759"/>
<gene>
    <name evidence="17" type="ORF">CAPTEDRAFT_219816</name>
</gene>
<feature type="compositionally biased region" description="Low complexity" evidence="14">
    <location>
        <begin position="137"/>
        <end position="161"/>
    </location>
</feature>
<dbReference type="PANTHER" id="PTHR15929">
    <property type="entry name" value="STORE-OPERATED CALCIUM ENTRY-ASSOCIATED REGULATORY FACTOR"/>
    <property type="match status" value="1"/>
</dbReference>
<feature type="signal peptide" evidence="16">
    <location>
        <begin position="1"/>
        <end position="21"/>
    </location>
</feature>
<keyword evidence="9" id="KW-0106">Calcium</keyword>
<evidence type="ECO:0000256" key="16">
    <source>
        <dbReference type="SAM" id="SignalP"/>
    </source>
</evidence>
<feature type="region of interest" description="Disordered" evidence="14">
    <location>
        <begin position="307"/>
        <end position="340"/>
    </location>
</feature>
<evidence type="ECO:0000313" key="17">
    <source>
        <dbReference type="EMBL" id="ELT97879.1"/>
    </source>
</evidence>
<dbReference type="GO" id="GO:2001256">
    <property type="term" value="P:regulation of store-operated calcium entry"/>
    <property type="evidence" value="ECO:0007669"/>
    <property type="project" value="InterPro"/>
</dbReference>
<protein>
    <recommendedName>
        <fullName evidence="3">Store-operated calcium entry-associated regulatory factor</fullName>
    </recommendedName>
    <alternativeName>
        <fullName evidence="13">Transmembrane protein 66</fullName>
    </alternativeName>
</protein>
<reference evidence="18" key="3">
    <citation type="submission" date="2015-06" db="UniProtKB">
        <authorList>
            <consortium name="EnsemblMetazoa"/>
        </authorList>
    </citation>
    <scope>IDENTIFICATION</scope>
</reference>
<dbReference type="OMA" id="WILKGSC"/>
<reference evidence="17 19" key="2">
    <citation type="journal article" date="2013" name="Nature">
        <title>Insights into bilaterian evolution from three spiralian genomes.</title>
        <authorList>
            <person name="Simakov O."/>
            <person name="Marletaz F."/>
            <person name="Cho S.J."/>
            <person name="Edsinger-Gonzales E."/>
            <person name="Havlak P."/>
            <person name="Hellsten U."/>
            <person name="Kuo D.H."/>
            <person name="Larsson T."/>
            <person name="Lv J."/>
            <person name="Arendt D."/>
            <person name="Savage R."/>
            <person name="Osoegawa K."/>
            <person name="de Jong P."/>
            <person name="Grimwood J."/>
            <person name="Chapman J.A."/>
            <person name="Shapiro H."/>
            <person name="Aerts A."/>
            <person name="Otillar R.P."/>
            <person name="Terry A.Y."/>
            <person name="Boore J.L."/>
            <person name="Grigoriev I.V."/>
            <person name="Lindberg D.R."/>
            <person name="Seaver E.C."/>
            <person name="Weisblat D.A."/>
            <person name="Putnam N.H."/>
            <person name="Rokhsar D.S."/>
        </authorList>
    </citation>
    <scope>NUCLEOTIDE SEQUENCE</scope>
    <source>
        <strain evidence="17 19">I ESC-2004</strain>
    </source>
</reference>
<keyword evidence="10 15" id="KW-1133">Transmembrane helix</keyword>
<keyword evidence="7 16" id="KW-0732">Signal</keyword>
<feature type="region of interest" description="Disordered" evidence="14">
    <location>
        <begin position="135"/>
        <end position="161"/>
    </location>
</feature>
<dbReference type="InterPro" id="IPR009567">
    <property type="entry name" value="SARAF"/>
</dbReference>
<evidence type="ECO:0000256" key="3">
    <source>
        <dbReference type="ARBA" id="ARBA00016584"/>
    </source>
</evidence>
<evidence type="ECO:0000256" key="15">
    <source>
        <dbReference type="SAM" id="Phobius"/>
    </source>
</evidence>
<dbReference type="PANTHER" id="PTHR15929:SF0">
    <property type="entry name" value="STORE-OPERATED CALCIUM ENTRY-ASSOCIATED REGULATORY FACTOR"/>
    <property type="match status" value="1"/>
</dbReference>
<organism evidence="17">
    <name type="scientific">Capitella teleta</name>
    <name type="common">Polychaete worm</name>
    <dbReference type="NCBI Taxonomy" id="283909"/>
    <lineage>
        <taxon>Eukaryota</taxon>
        <taxon>Metazoa</taxon>
        <taxon>Spiralia</taxon>
        <taxon>Lophotrochozoa</taxon>
        <taxon>Annelida</taxon>
        <taxon>Polychaeta</taxon>
        <taxon>Sedentaria</taxon>
        <taxon>Scolecida</taxon>
        <taxon>Capitellidae</taxon>
        <taxon>Capitella</taxon>
    </lineage>
</organism>
<feature type="compositionally biased region" description="Pro residues" evidence="14">
    <location>
        <begin position="213"/>
        <end position="227"/>
    </location>
</feature>
<accession>R7TVZ9</accession>
<comment type="similarity">
    <text evidence="2">Belongs to the SARAF family.</text>
</comment>
<dbReference type="GO" id="GO:0005789">
    <property type="term" value="C:endoplasmic reticulum membrane"/>
    <property type="evidence" value="ECO:0007669"/>
    <property type="project" value="UniProtKB-SubCell"/>
</dbReference>
<evidence type="ECO:0000256" key="13">
    <source>
        <dbReference type="ARBA" id="ARBA00031116"/>
    </source>
</evidence>
<evidence type="ECO:0000256" key="1">
    <source>
        <dbReference type="ARBA" id="ARBA00004115"/>
    </source>
</evidence>
<dbReference type="STRING" id="283909.R7TVZ9"/>
<dbReference type="HOGENOM" id="CLU_046802_0_1_1"/>
<dbReference type="EnsemblMetazoa" id="CapteT219816">
    <property type="protein sequence ID" value="CapteP219816"/>
    <property type="gene ID" value="CapteG219816"/>
</dbReference>
<evidence type="ECO:0000256" key="12">
    <source>
        <dbReference type="ARBA" id="ARBA00023136"/>
    </source>
</evidence>
<dbReference type="GO" id="GO:0006816">
    <property type="term" value="P:calcium ion transport"/>
    <property type="evidence" value="ECO:0007669"/>
    <property type="project" value="UniProtKB-KW"/>
</dbReference>
<evidence type="ECO:0000256" key="11">
    <source>
        <dbReference type="ARBA" id="ARBA00023065"/>
    </source>
</evidence>
<keyword evidence="4" id="KW-0813">Transport</keyword>
<evidence type="ECO:0000256" key="9">
    <source>
        <dbReference type="ARBA" id="ARBA00022837"/>
    </source>
</evidence>
<name>R7TVZ9_CAPTE</name>
<dbReference type="Proteomes" id="UP000014760">
    <property type="component" value="Unassembled WGS sequence"/>
</dbReference>
<keyword evidence="5" id="KW-0109">Calcium transport</keyword>
<keyword evidence="8" id="KW-0256">Endoplasmic reticulum</keyword>
<feature type="compositionally biased region" description="Gly residues" evidence="14">
    <location>
        <begin position="311"/>
        <end position="326"/>
    </location>
</feature>
<feature type="region of interest" description="Disordered" evidence="14">
    <location>
        <begin position="200"/>
        <end position="235"/>
    </location>
</feature>
<dbReference type="EMBL" id="KB308442">
    <property type="protein sequence ID" value="ELT97879.1"/>
    <property type="molecule type" value="Genomic_DNA"/>
</dbReference>
<evidence type="ECO:0000256" key="6">
    <source>
        <dbReference type="ARBA" id="ARBA00022692"/>
    </source>
</evidence>
<evidence type="ECO:0000256" key="10">
    <source>
        <dbReference type="ARBA" id="ARBA00022989"/>
    </source>
</evidence>
<sequence>MYLLILFVAAFVATLCPLTAAWGSSGNDRVLLSDIKTLTLYNGKMTTGRRSSPVAQLTCTGGTAGCSSYVPPVVQCRNQGTDGYDIQWECKADLDNAYRFGKIEVTCEGYDHPDDPYILRGSCGLEYSLEMTKEGYQQQHTHNSHQQSGYHGHNSHGGYFSNHHGHKKGSSWMGDLILLAIVGVIIYAIYYTCIAPPPQQSAGTGTGSTPRYPGGPPSGPRGSPPPYGFRDDYSQGGGGCSDTYGGQSYSSGTPGANAGGGFWTGAATGGLMGYLFGSRTNQSYHHAPTNSWGSGWGGSRTTYSTPSFGGSSRGFGGGSFGGGGSTGTRTASGFGGTRRR</sequence>
<dbReference type="Pfam" id="PF06682">
    <property type="entry name" value="SARAF"/>
    <property type="match status" value="1"/>
</dbReference>
<evidence type="ECO:0000256" key="5">
    <source>
        <dbReference type="ARBA" id="ARBA00022568"/>
    </source>
</evidence>
<evidence type="ECO:0000313" key="19">
    <source>
        <dbReference type="Proteomes" id="UP000014760"/>
    </source>
</evidence>
<reference evidence="19" key="1">
    <citation type="submission" date="2012-12" db="EMBL/GenBank/DDBJ databases">
        <authorList>
            <person name="Hellsten U."/>
            <person name="Grimwood J."/>
            <person name="Chapman J.A."/>
            <person name="Shapiro H."/>
            <person name="Aerts A."/>
            <person name="Otillar R.P."/>
            <person name="Terry A.Y."/>
            <person name="Boore J.L."/>
            <person name="Simakov O."/>
            <person name="Marletaz F."/>
            <person name="Cho S.-J."/>
            <person name="Edsinger-Gonzales E."/>
            <person name="Havlak P."/>
            <person name="Kuo D.-H."/>
            <person name="Larsson T."/>
            <person name="Lv J."/>
            <person name="Arendt D."/>
            <person name="Savage R."/>
            <person name="Osoegawa K."/>
            <person name="de Jong P."/>
            <person name="Lindberg D.R."/>
            <person name="Seaver E.C."/>
            <person name="Weisblat D.A."/>
            <person name="Putnam N.H."/>
            <person name="Grigoriev I.V."/>
            <person name="Rokhsar D.S."/>
        </authorList>
    </citation>
    <scope>NUCLEOTIDE SEQUENCE</scope>
    <source>
        <strain evidence="19">I ESC-2004</strain>
    </source>
</reference>
<evidence type="ECO:0000256" key="14">
    <source>
        <dbReference type="SAM" id="MobiDB-lite"/>
    </source>
</evidence>
<dbReference type="AlphaFoldDB" id="R7TVZ9"/>
<keyword evidence="11" id="KW-0406">Ion transport</keyword>
<keyword evidence="12 15" id="KW-0472">Membrane</keyword>
<evidence type="ECO:0000256" key="4">
    <source>
        <dbReference type="ARBA" id="ARBA00022448"/>
    </source>
</evidence>
<evidence type="ECO:0000256" key="2">
    <source>
        <dbReference type="ARBA" id="ARBA00006833"/>
    </source>
</evidence>
<keyword evidence="6 15" id="KW-0812">Transmembrane</keyword>
<evidence type="ECO:0000313" key="18">
    <source>
        <dbReference type="EnsemblMetazoa" id="CapteP219816"/>
    </source>
</evidence>
<feature type="chain" id="PRO_5008787403" description="Store-operated calcium entry-associated regulatory factor" evidence="16">
    <location>
        <begin position="22"/>
        <end position="340"/>
    </location>
</feature>
<comment type="subcellular location">
    <subcellularLocation>
        <location evidence="1">Endoplasmic reticulum membrane</location>
        <topology evidence="1">Single-pass type I membrane protein</topology>
    </subcellularLocation>
</comment>
<keyword evidence="19" id="KW-1185">Reference proteome</keyword>
<evidence type="ECO:0000256" key="8">
    <source>
        <dbReference type="ARBA" id="ARBA00022824"/>
    </source>
</evidence>
<feature type="transmembrane region" description="Helical" evidence="15">
    <location>
        <begin position="172"/>
        <end position="191"/>
    </location>
</feature>